<organism evidence="1 2">
    <name type="scientific">Flavobacterium cerinum</name>
    <dbReference type="NCBI Taxonomy" id="2502784"/>
    <lineage>
        <taxon>Bacteria</taxon>
        <taxon>Pseudomonadati</taxon>
        <taxon>Bacteroidota</taxon>
        <taxon>Flavobacteriia</taxon>
        <taxon>Flavobacteriales</taxon>
        <taxon>Flavobacteriaceae</taxon>
        <taxon>Flavobacterium</taxon>
    </lineage>
</organism>
<keyword evidence="2" id="KW-1185">Reference proteome</keyword>
<evidence type="ECO:0000313" key="1">
    <source>
        <dbReference type="EMBL" id="UUC45573.1"/>
    </source>
</evidence>
<sequence>MEIINTEVKQSNGSQYFIFRTAMYNIYYIISYSGCSCSYIGCDYNDIEVRTIKIRYSSNGELVKKKNGGTRIRLTDQLYLHYNDLVNPNKETIDLIMEEINKHYLL</sequence>
<reference evidence="1" key="1">
    <citation type="submission" date="2022-07" db="EMBL/GenBank/DDBJ databases">
        <title>Isolation, identification, and degradation of a PFOSA degrading strain from sewage treatment plant.</title>
        <authorList>
            <person name="Zhang L."/>
            <person name="Huo Y."/>
        </authorList>
    </citation>
    <scope>NUCLEOTIDE SEQUENCE</scope>
    <source>
        <strain evidence="1">C1</strain>
    </source>
</reference>
<dbReference type="Proteomes" id="UP001059844">
    <property type="component" value="Chromosome"/>
</dbReference>
<dbReference type="EMBL" id="CP101751">
    <property type="protein sequence ID" value="UUC45573.1"/>
    <property type="molecule type" value="Genomic_DNA"/>
</dbReference>
<name>A0ABY5IUX6_9FLAO</name>
<proteinExistence type="predicted"/>
<gene>
    <name evidence="1" type="ORF">NOX80_18375</name>
</gene>
<protein>
    <submittedName>
        <fullName evidence="1">Uncharacterized protein</fullName>
    </submittedName>
</protein>
<accession>A0ABY5IUX6</accession>
<dbReference type="RefSeq" id="WP_256551266.1">
    <property type="nucleotide sequence ID" value="NZ_CP101751.1"/>
</dbReference>
<evidence type="ECO:0000313" key="2">
    <source>
        <dbReference type="Proteomes" id="UP001059844"/>
    </source>
</evidence>